<dbReference type="CDD" id="cd13400">
    <property type="entry name" value="LT_IagB-like"/>
    <property type="match status" value="1"/>
</dbReference>
<sequence>MTALPPCTSLAAQAYHVPTSVIERVAQATSGQGIGVMRIDPGWLPLLERVGFDPDAVRTDICMNIAAGTWILAWAGAGRTDRPSRSSPNHSVPPPSTPLSHDLSACVTEAARRYRLPELLYRAILLTEGGAVGRTSPNPNGSYDIGPAQINSSHLPELAKAGISRERLLNDGCLNIHVGAWILARELDGHTPNEPAEFWRRVGNYNSRTPRYNQAYQRKVWRNAQIAIRGHLQAPS</sequence>
<feature type="domain" description="Transglycosylase SLT" evidence="3">
    <location>
        <begin position="106"/>
        <end position="222"/>
    </location>
</feature>
<evidence type="ECO:0000259" key="3">
    <source>
        <dbReference type="Pfam" id="PF01464"/>
    </source>
</evidence>
<comment type="similarity">
    <text evidence="1">Belongs to the virb1 family.</text>
</comment>
<dbReference type="InterPro" id="IPR008258">
    <property type="entry name" value="Transglycosylase_SLT_dom_1"/>
</dbReference>
<reference evidence="4 5" key="1">
    <citation type="submission" date="2015-06" db="EMBL/GenBank/DDBJ databases">
        <title>Improved classification and identification of acetic acid bacteria using matrix-assisted laser desorption/ionization time-of-flight mass spectrometry; Gluconobacter nephelii and Gluconobacter uchimurae are later heterotypic synonyms of Gluconobacter japonicus and Gluconobacter oxydans, respectively.</title>
        <authorList>
            <person name="Li L."/>
            <person name="Cleenwerck I."/>
            <person name="De Vuyst L."/>
            <person name="Vandamme P."/>
        </authorList>
    </citation>
    <scope>NUCLEOTIDE SEQUENCE [LARGE SCALE GENOMIC DNA]</scope>
    <source>
        <strain evidence="4 5">LMG 1663</strain>
    </source>
</reference>
<protein>
    <submittedName>
        <fullName evidence="4">Conjugal transfer protein TrbN</fullName>
    </submittedName>
</protein>
<dbReference type="AlphaFoldDB" id="A0A149U2C8"/>
<dbReference type="RefSeq" id="WP_061487557.1">
    <property type="nucleotide sequence ID" value="NZ_LHZT01000104.1"/>
</dbReference>
<dbReference type="EMBL" id="LHZT01000104">
    <property type="protein sequence ID" value="KXV59522.1"/>
    <property type="molecule type" value="Genomic_DNA"/>
</dbReference>
<evidence type="ECO:0000256" key="2">
    <source>
        <dbReference type="SAM" id="MobiDB-lite"/>
    </source>
</evidence>
<evidence type="ECO:0000313" key="4">
    <source>
        <dbReference type="EMBL" id="KXV59522.1"/>
    </source>
</evidence>
<accession>A0A149U2C8</accession>
<gene>
    <name evidence="4" type="ORF">AD947_03940</name>
</gene>
<evidence type="ECO:0000256" key="1">
    <source>
        <dbReference type="ARBA" id="ARBA00009387"/>
    </source>
</evidence>
<name>A0A149U2C8_9PROT</name>
<dbReference type="Pfam" id="PF01464">
    <property type="entry name" value="SLT"/>
    <property type="match status" value="1"/>
</dbReference>
<dbReference type="Proteomes" id="UP000075411">
    <property type="component" value="Unassembled WGS sequence"/>
</dbReference>
<organism evidence="4 5">
    <name type="scientific">Acetobacter tropicalis</name>
    <dbReference type="NCBI Taxonomy" id="104102"/>
    <lineage>
        <taxon>Bacteria</taxon>
        <taxon>Pseudomonadati</taxon>
        <taxon>Pseudomonadota</taxon>
        <taxon>Alphaproteobacteria</taxon>
        <taxon>Acetobacterales</taxon>
        <taxon>Acetobacteraceae</taxon>
        <taxon>Acetobacter</taxon>
    </lineage>
</organism>
<evidence type="ECO:0000313" key="5">
    <source>
        <dbReference type="Proteomes" id="UP000075411"/>
    </source>
</evidence>
<dbReference type="OrthoDB" id="9808681at2"/>
<dbReference type="PATRIC" id="fig|104102.12.peg.3345"/>
<proteinExistence type="inferred from homology"/>
<feature type="region of interest" description="Disordered" evidence="2">
    <location>
        <begin position="81"/>
        <end position="102"/>
    </location>
</feature>
<dbReference type="Gene3D" id="1.10.530.10">
    <property type="match status" value="1"/>
</dbReference>
<comment type="caution">
    <text evidence="4">The sequence shown here is derived from an EMBL/GenBank/DDBJ whole genome shotgun (WGS) entry which is preliminary data.</text>
</comment>
<dbReference type="InterPro" id="IPR023346">
    <property type="entry name" value="Lysozyme-like_dom_sf"/>
</dbReference>
<dbReference type="SUPFAM" id="SSF53955">
    <property type="entry name" value="Lysozyme-like"/>
    <property type="match status" value="2"/>
</dbReference>